<reference evidence="1 2" key="1">
    <citation type="submission" date="2019-04" db="EMBL/GenBank/DDBJ databases">
        <title>Niastella caeni sp. nov., isolated from activated sludge.</title>
        <authorList>
            <person name="Sheng M."/>
        </authorList>
    </citation>
    <scope>NUCLEOTIDE SEQUENCE [LARGE SCALE GENOMIC DNA]</scope>
    <source>
        <strain evidence="1 2">HX-2-15</strain>
    </source>
</reference>
<organism evidence="1 2">
    <name type="scientific">Niastella caeni</name>
    <dbReference type="NCBI Taxonomy" id="2569763"/>
    <lineage>
        <taxon>Bacteria</taxon>
        <taxon>Pseudomonadati</taxon>
        <taxon>Bacteroidota</taxon>
        <taxon>Chitinophagia</taxon>
        <taxon>Chitinophagales</taxon>
        <taxon>Chitinophagaceae</taxon>
        <taxon>Niastella</taxon>
    </lineage>
</organism>
<dbReference type="PROSITE" id="PS51257">
    <property type="entry name" value="PROKAR_LIPOPROTEIN"/>
    <property type="match status" value="1"/>
</dbReference>
<evidence type="ECO:0000313" key="2">
    <source>
        <dbReference type="Proteomes" id="UP000306918"/>
    </source>
</evidence>
<name>A0A4S8I090_9BACT</name>
<dbReference type="Proteomes" id="UP000306918">
    <property type="component" value="Unassembled WGS sequence"/>
</dbReference>
<evidence type="ECO:0000313" key="1">
    <source>
        <dbReference type="EMBL" id="THU41417.1"/>
    </source>
</evidence>
<sequence>MRNAYAVLFSVALVFIVACNSQVKNEKEQGADPVAVTSPDRIDVSKTDSIELLYYPDPANQRVYDRMFIKDSIVIRLISNYILDTPAQKNACANDFKLFLFRNGEVYKTIYAATADSCRYFAYVINGVTHFTNLDDSARVLLKRQLKH</sequence>
<dbReference type="EMBL" id="STFF01000001">
    <property type="protein sequence ID" value="THU41417.1"/>
    <property type="molecule type" value="Genomic_DNA"/>
</dbReference>
<accession>A0A4S8I090</accession>
<dbReference type="RefSeq" id="WP_136575908.1">
    <property type="nucleotide sequence ID" value="NZ_STFF01000001.1"/>
</dbReference>
<dbReference type="OrthoDB" id="674575at2"/>
<gene>
    <name evidence="1" type="ORF">FAM09_04725</name>
</gene>
<dbReference type="AlphaFoldDB" id="A0A4S8I090"/>
<protein>
    <submittedName>
        <fullName evidence="1">Uncharacterized protein</fullName>
    </submittedName>
</protein>
<keyword evidence="2" id="KW-1185">Reference proteome</keyword>
<comment type="caution">
    <text evidence="1">The sequence shown here is derived from an EMBL/GenBank/DDBJ whole genome shotgun (WGS) entry which is preliminary data.</text>
</comment>
<proteinExistence type="predicted"/>